<dbReference type="RefSeq" id="WP_141260443.1">
    <property type="nucleotide sequence ID" value="NZ_BDLU01000032.1"/>
</dbReference>
<sequence length="221" mass="24643">MGDFSIKLDTSRIQRELSDMQKQIPYATSVAVNSLAFDAMRLENSAMSEIFDHPRPFTTRATQVDKATKSNPTAVVSLRDQQAKYLTPYETGGDHWVGARDGAGDLLVPVDGRTDAYGQIPRGLIKRLLARPDVFAGTIRGVRGIWQRPLRGERRNGDRGTKGKLNAVGEKRTGLKLLYVFRPNRDVNKHLDFEQRAVELVQREGPKAIEAAILKTISTAR</sequence>
<protein>
    <submittedName>
        <fullName evidence="1">Uncharacterized protein</fullName>
    </submittedName>
</protein>
<gene>
    <name evidence="1" type="ORF">MSKU9_1195</name>
</gene>
<organism evidence="1 2">
    <name type="scientific">Komagataeibacter diospyri</name>
    <dbReference type="NCBI Taxonomy" id="1932662"/>
    <lineage>
        <taxon>Bacteria</taxon>
        <taxon>Pseudomonadati</taxon>
        <taxon>Pseudomonadota</taxon>
        <taxon>Alphaproteobacteria</taxon>
        <taxon>Acetobacterales</taxon>
        <taxon>Acetobacteraceae</taxon>
        <taxon>Komagataeibacter</taxon>
    </lineage>
</organism>
<reference evidence="2" key="1">
    <citation type="submission" date="2017-01" db="EMBL/GenBank/DDBJ databases">
        <title>Komagataeibacter sp. MSKU9 whole genome sequencing project.</title>
        <authorList>
            <person name="Matsutani M."/>
            <person name="Naloka K."/>
            <person name="Theeragool G."/>
            <person name="Yakushi T."/>
            <person name="Matsushita K."/>
        </authorList>
    </citation>
    <scope>NUCLEOTIDE SEQUENCE [LARGE SCALE GENOMIC DNA]</scope>
    <source>
        <strain evidence="2">MSKU9</strain>
    </source>
</reference>
<evidence type="ECO:0000313" key="2">
    <source>
        <dbReference type="Proteomes" id="UP000315095"/>
    </source>
</evidence>
<name>A0A4P5NSA4_9PROT</name>
<dbReference type="AlphaFoldDB" id="A0A4P5NSA4"/>
<keyword evidence="2" id="KW-1185">Reference proteome</keyword>
<proteinExistence type="predicted"/>
<accession>A0A4P5NSA4</accession>
<dbReference type="OrthoDB" id="7564032at2"/>
<dbReference type="EMBL" id="BDLU01000032">
    <property type="protein sequence ID" value="GCE83054.1"/>
    <property type="molecule type" value="Genomic_DNA"/>
</dbReference>
<evidence type="ECO:0000313" key="1">
    <source>
        <dbReference type="EMBL" id="GCE83054.1"/>
    </source>
</evidence>
<comment type="caution">
    <text evidence="1">The sequence shown here is derived from an EMBL/GenBank/DDBJ whole genome shotgun (WGS) entry which is preliminary data.</text>
</comment>
<dbReference type="Proteomes" id="UP000315095">
    <property type="component" value="Unassembled WGS sequence"/>
</dbReference>